<feature type="domain" description="TonB-dependent receptor-like beta-barrel" evidence="11">
    <location>
        <begin position="408"/>
        <end position="790"/>
    </location>
</feature>
<evidence type="ECO:0000256" key="7">
    <source>
        <dbReference type="ARBA" id="ARBA00023237"/>
    </source>
</evidence>
<comment type="similarity">
    <text evidence="8 9">Belongs to the TonB-dependent receptor family.</text>
</comment>
<keyword evidence="2 8" id="KW-0813">Transport</keyword>
<dbReference type="Proteomes" id="UP001589590">
    <property type="component" value="Unassembled WGS sequence"/>
</dbReference>
<dbReference type="NCBIfam" id="TIGR04057">
    <property type="entry name" value="SusC_RagA_signa"/>
    <property type="match status" value="1"/>
</dbReference>
<dbReference type="InterPro" id="IPR023996">
    <property type="entry name" value="TonB-dep_OMP_SusC/RagA"/>
</dbReference>
<accession>A0ABV5H2T4</accession>
<feature type="signal peptide" evidence="10">
    <location>
        <begin position="1"/>
        <end position="18"/>
    </location>
</feature>
<dbReference type="InterPro" id="IPR039426">
    <property type="entry name" value="TonB-dep_rcpt-like"/>
</dbReference>
<keyword evidence="7 8" id="KW-0998">Cell outer membrane</keyword>
<evidence type="ECO:0000256" key="8">
    <source>
        <dbReference type="PROSITE-ProRule" id="PRU01360"/>
    </source>
</evidence>
<dbReference type="RefSeq" id="WP_290267763.1">
    <property type="nucleotide sequence ID" value="NZ_JAUFQP010000001.1"/>
</dbReference>
<dbReference type="InterPro" id="IPR012910">
    <property type="entry name" value="Plug_dom"/>
</dbReference>
<dbReference type="Gene3D" id="2.40.170.20">
    <property type="entry name" value="TonB-dependent receptor, beta-barrel domain"/>
    <property type="match status" value="1"/>
</dbReference>
<dbReference type="Pfam" id="PF00593">
    <property type="entry name" value="TonB_dep_Rec_b-barrel"/>
    <property type="match status" value="1"/>
</dbReference>
<dbReference type="InterPro" id="IPR008969">
    <property type="entry name" value="CarboxyPept-like_regulatory"/>
</dbReference>
<evidence type="ECO:0000256" key="1">
    <source>
        <dbReference type="ARBA" id="ARBA00004571"/>
    </source>
</evidence>
<dbReference type="EMBL" id="JBHMFA010000015">
    <property type="protein sequence ID" value="MFB9106212.1"/>
    <property type="molecule type" value="Genomic_DNA"/>
</dbReference>
<dbReference type="Gene3D" id="2.60.40.1120">
    <property type="entry name" value="Carboxypeptidase-like, regulatory domain"/>
    <property type="match status" value="1"/>
</dbReference>
<sequence>MKKILTVFLLTLGLQVFSQEKNITGTVKDETGQPLIGVTILVKGLAQGAVTDFDGNYSLRAKTGQVLIYSYIGMEAKELTISDQNVINVVLQKSDTTLDEVVVIGYGTEKKSDLTGSVSSIKAEEITKTGAIGIEQALSGLAAGVVVSQASGAPGSAASIVIRGLSSLSSSEPLYVIDGVPMDNNSSPGLGDQDMESSTISPLSLINPADIESIEILKDASSTAIYGSRGANGVVLITTKTGQTGKGIVRIDHDYSMIEIPDFIDLLDANEYTIINNESKVNVGANAESTSQRLDSARAGLLQSTNWQKTLIQIGKSSNTNVSFSGGNKDLNYLVSTNILSAEGVVKNTDLDRITTRVNLRANVSEKLKVGTSINYAHVTSNQRAINTGDNDGKGATSALKRAFNAKPYLKYEEEEDDPDDATTLDGFSPLTSLEANQYTNLLTQIVGSINLDYELNKNFTLKTALTHQNRNTAKRYYQFDLLGRFSEGGRARTSDTRNTSSTITNTINYSGKFGKHKITAFLGQSLETTESEAIGVSNFGFPNDLLTYYAPETATFNDPDQVSYFKTSLSSWFGRVGYNYKSKILATLTGRYEGSSKFSTNNQWAFFPAAAVAYKISKEKFMRKIDFVNELKLRASYGYSGNQAIKPYQSLNQYAAGLTGFDETLTTFYSPNQLPNENLTWETTSQLNFAIDYGFLKNKIRGSFEYYLKETNDILFADNAAAIQSGFSTYTENFGQLQTEGFEMDITARLINKENFSWTFKGNLGTGKTTITNMASDYIQSGWDPGYIPGGTQRLIIGEEVGAFYGYKTTGIAQFDDFVEFQGLTNQEQIDLYNSDPFRGDYTFVEGFDKGVPFTGIQNRPGEQLYEDLDKSGDFNEADRQVIGRAQPDVTFGIRNTFKIGDVDFSFFFDSQIGKDIAAIQNMRLLEFADRQALATVTQRWTPGIPSATYPRVSTENRESIFSSRYIEDGSFVRLQNITIGYTFPKDIVEKMSMSSLRLYASGSNIYTWTDYSGYSPDVSIRGSATRAIGHDKGAYPLARTIRLGIKLQF</sequence>
<dbReference type="InterPro" id="IPR023997">
    <property type="entry name" value="TonB-dep_OMP_SusC/RagA_CS"/>
</dbReference>
<dbReference type="Pfam" id="PF07715">
    <property type="entry name" value="Plug"/>
    <property type="match status" value="1"/>
</dbReference>
<comment type="caution">
    <text evidence="13">The sequence shown here is derived from an EMBL/GenBank/DDBJ whole genome shotgun (WGS) entry which is preliminary data.</text>
</comment>
<dbReference type="SUPFAM" id="SSF49464">
    <property type="entry name" value="Carboxypeptidase regulatory domain-like"/>
    <property type="match status" value="1"/>
</dbReference>
<evidence type="ECO:0000256" key="9">
    <source>
        <dbReference type="RuleBase" id="RU003357"/>
    </source>
</evidence>
<comment type="subcellular location">
    <subcellularLocation>
        <location evidence="1 8">Cell outer membrane</location>
        <topology evidence="1 8">Multi-pass membrane protein</topology>
    </subcellularLocation>
</comment>
<dbReference type="NCBIfam" id="TIGR04056">
    <property type="entry name" value="OMP_RagA_SusC"/>
    <property type="match status" value="1"/>
</dbReference>
<name>A0ABV5H2T4_9FLAO</name>
<keyword evidence="14" id="KW-1185">Reference proteome</keyword>
<reference evidence="13 14" key="1">
    <citation type="submission" date="2024-09" db="EMBL/GenBank/DDBJ databases">
        <authorList>
            <person name="Sun Q."/>
            <person name="Mori K."/>
        </authorList>
    </citation>
    <scope>NUCLEOTIDE SEQUENCE [LARGE SCALE GENOMIC DNA]</scope>
    <source>
        <strain evidence="13 14">CECT 8300</strain>
    </source>
</reference>
<keyword evidence="4 8" id="KW-0812">Transmembrane</keyword>
<evidence type="ECO:0000259" key="11">
    <source>
        <dbReference type="Pfam" id="PF00593"/>
    </source>
</evidence>
<protein>
    <submittedName>
        <fullName evidence="13">SusC/RagA family TonB-linked outer membrane protein</fullName>
    </submittedName>
</protein>
<evidence type="ECO:0000259" key="12">
    <source>
        <dbReference type="Pfam" id="PF07715"/>
    </source>
</evidence>
<evidence type="ECO:0000256" key="5">
    <source>
        <dbReference type="ARBA" id="ARBA00023077"/>
    </source>
</evidence>
<evidence type="ECO:0000256" key="4">
    <source>
        <dbReference type="ARBA" id="ARBA00022692"/>
    </source>
</evidence>
<keyword evidence="3 8" id="KW-1134">Transmembrane beta strand</keyword>
<evidence type="ECO:0000256" key="10">
    <source>
        <dbReference type="SAM" id="SignalP"/>
    </source>
</evidence>
<feature type="domain" description="TonB-dependent receptor plug" evidence="12">
    <location>
        <begin position="111"/>
        <end position="234"/>
    </location>
</feature>
<dbReference type="SUPFAM" id="SSF56935">
    <property type="entry name" value="Porins"/>
    <property type="match status" value="1"/>
</dbReference>
<evidence type="ECO:0000256" key="3">
    <source>
        <dbReference type="ARBA" id="ARBA00022452"/>
    </source>
</evidence>
<feature type="chain" id="PRO_5045218481" evidence="10">
    <location>
        <begin position="19"/>
        <end position="1051"/>
    </location>
</feature>
<dbReference type="Pfam" id="PF13715">
    <property type="entry name" value="CarbopepD_reg_2"/>
    <property type="match status" value="1"/>
</dbReference>
<dbReference type="PROSITE" id="PS52016">
    <property type="entry name" value="TONB_DEPENDENT_REC_3"/>
    <property type="match status" value="1"/>
</dbReference>
<dbReference type="InterPro" id="IPR036942">
    <property type="entry name" value="Beta-barrel_TonB_sf"/>
</dbReference>
<evidence type="ECO:0000256" key="2">
    <source>
        <dbReference type="ARBA" id="ARBA00022448"/>
    </source>
</evidence>
<gene>
    <name evidence="13" type="ORF">ACFFU1_15010</name>
</gene>
<evidence type="ECO:0000313" key="14">
    <source>
        <dbReference type="Proteomes" id="UP001589590"/>
    </source>
</evidence>
<evidence type="ECO:0000256" key="6">
    <source>
        <dbReference type="ARBA" id="ARBA00023136"/>
    </source>
</evidence>
<proteinExistence type="inferred from homology"/>
<dbReference type="Gene3D" id="2.170.130.10">
    <property type="entry name" value="TonB-dependent receptor, plug domain"/>
    <property type="match status" value="1"/>
</dbReference>
<dbReference type="InterPro" id="IPR000531">
    <property type="entry name" value="Beta-barrel_TonB"/>
</dbReference>
<evidence type="ECO:0000313" key="13">
    <source>
        <dbReference type="EMBL" id="MFB9106212.1"/>
    </source>
</evidence>
<keyword evidence="6 8" id="KW-0472">Membrane</keyword>
<keyword evidence="5 9" id="KW-0798">TonB box</keyword>
<keyword evidence="10" id="KW-0732">Signal</keyword>
<dbReference type="InterPro" id="IPR037066">
    <property type="entry name" value="Plug_dom_sf"/>
</dbReference>
<organism evidence="13 14">
    <name type="scientific">Algibacter miyuki</name>
    <dbReference type="NCBI Taxonomy" id="1306933"/>
    <lineage>
        <taxon>Bacteria</taxon>
        <taxon>Pseudomonadati</taxon>
        <taxon>Bacteroidota</taxon>
        <taxon>Flavobacteriia</taxon>
        <taxon>Flavobacteriales</taxon>
        <taxon>Flavobacteriaceae</taxon>
        <taxon>Algibacter</taxon>
    </lineage>
</organism>